<evidence type="ECO:0000313" key="5">
    <source>
        <dbReference type="Proteomes" id="UP000007488"/>
    </source>
</evidence>
<dbReference type="PANTHER" id="PTHR33392:SF6">
    <property type="entry name" value="POLYISOPRENYL-TEICHOIC ACID--PEPTIDOGLYCAN TEICHOIC ACID TRANSFERASE TAGU"/>
    <property type="match status" value="1"/>
</dbReference>
<accession>F0SZX9</accession>
<evidence type="ECO:0000256" key="1">
    <source>
        <dbReference type="ARBA" id="ARBA00006068"/>
    </source>
</evidence>
<evidence type="ECO:0000259" key="3">
    <source>
        <dbReference type="Pfam" id="PF03816"/>
    </source>
</evidence>
<comment type="similarity">
    <text evidence="1">Belongs to the LytR/CpsA/Psr (LCP) family.</text>
</comment>
<dbReference type="HOGENOM" id="CLU_016455_5_5_9"/>
<dbReference type="AlphaFoldDB" id="F0SZX9"/>
<evidence type="ECO:0000256" key="2">
    <source>
        <dbReference type="SAM" id="MobiDB-lite"/>
    </source>
</evidence>
<proteinExistence type="inferred from homology"/>
<dbReference type="NCBIfam" id="TIGR00350">
    <property type="entry name" value="lytR_cpsA_psr"/>
    <property type="match status" value="1"/>
</dbReference>
<reference evidence="5" key="2">
    <citation type="submission" date="2011-02" db="EMBL/GenBank/DDBJ databases">
        <title>The complete genome of Syntrophobotulus glycolicus DSM 8271.</title>
        <authorList>
            <person name="Lucas S."/>
            <person name="Copeland A."/>
            <person name="Lapidus A."/>
            <person name="Bruce D."/>
            <person name="Goodwin L."/>
            <person name="Pitluck S."/>
            <person name="Kyrpides N."/>
            <person name="Mavromatis K."/>
            <person name="Pagani I."/>
            <person name="Ivanova N."/>
            <person name="Mikhailova N."/>
            <person name="Chertkov O."/>
            <person name="Held B."/>
            <person name="Detter J.C."/>
            <person name="Tapia R."/>
            <person name="Han C."/>
            <person name="Land M."/>
            <person name="Hauser L."/>
            <person name="Markowitz V."/>
            <person name="Cheng J.-F."/>
            <person name="Hugenholtz P."/>
            <person name="Woyke T."/>
            <person name="Wu D."/>
            <person name="Spring S."/>
            <person name="Schroeder M."/>
            <person name="Brambilla E."/>
            <person name="Klenk H.-P."/>
            <person name="Eisen J.A."/>
        </authorList>
    </citation>
    <scope>NUCLEOTIDE SEQUENCE [LARGE SCALE GENOMIC DNA]</scope>
    <source>
        <strain evidence="5">DSM 8271 / FlGlyR</strain>
    </source>
</reference>
<dbReference type="InterPro" id="IPR050922">
    <property type="entry name" value="LytR/CpsA/Psr_CW_biosynth"/>
</dbReference>
<feature type="domain" description="Cell envelope-related transcriptional attenuator" evidence="3">
    <location>
        <begin position="64"/>
        <end position="211"/>
    </location>
</feature>
<protein>
    <submittedName>
        <fullName evidence="4">Cell envelope-related transcriptional attenuator</fullName>
    </submittedName>
</protein>
<dbReference type="Proteomes" id="UP000007488">
    <property type="component" value="Chromosome"/>
</dbReference>
<organism evidence="4 5">
    <name type="scientific">Syntrophobotulus glycolicus (strain DSM 8271 / FlGlyR)</name>
    <dbReference type="NCBI Taxonomy" id="645991"/>
    <lineage>
        <taxon>Bacteria</taxon>
        <taxon>Bacillati</taxon>
        <taxon>Bacillota</taxon>
        <taxon>Clostridia</taxon>
        <taxon>Eubacteriales</taxon>
        <taxon>Desulfitobacteriaceae</taxon>
        <taxon>Syntrophobotulus</taxon>
    </lineage>
</organism>
<dbReference type="Pfam" id="PF03816">
    <property type="entry name" value="LytR_cpsA_psr"/>
    <property type="match status" value="1"/>
</dbReference>
<feature type="compositionally biased region" description="Polar residues" evidence="2">
    <location>
        <begin position="320"/>
        <end position="330"/>
    </location>
</feature>
<keyword evidence="5" id="KW-1185">Reference proteome</keyword>
<reference evidence="4 5" key="1">
    <citation type="journal article" date="2011" name="Stand. Genomic Sci.">
        <title>Complete genome sequence of Syntrophobotulus glycolicus type strain (FlGlyR).</title>
        <authorList>
            <person name="Han C."/>
            <person name="Mwirichia R."/>
            <person name="Chertkov O."/>
            <person name="Held B."/>
            <person name="Lapidus A."/>
            <person name="Nolan M."/>
            <person name="Lucas S."/>
            <person name="Hammon N."/>
            <person name="Deshpande S."/>
            <person name="Cheng J.F."/>
            <person name="Tapia R."/>
            <person name="Goodwin L."/>
            <person name="Pitluck S."/>
            <person name="Huntemann M."/>
            <person name="Liolios K."/>
            <person name="Ivanova N."/>
            <person name="Pagani I."/>
            <person name="Mavromatis K."/>
            <person name="Ovchinikova G."/>
            <person name="Pati A."/>
            <person name="Chen A."/>
            <person name="Palaniappan K."/>
            <person name="Land M."/>
            <person name="Hauser L."/>
            <person name="Brambilla E.M."/>
            <person name="Rohde M."/>
            <person name="Spring S."/>
            <person name="Sikorski J."/>
            <person name="Goker M."/>
            <person name="Woyke T."/>
            <person name="Bristow J."/>
            <person name="Eisen J.A."/>
            <person name="Markowitz V."/>
            <person name="Hugenholtz P."/>
            <person name="Kyrpides N.C."/>
            <person name="Klenk H.P."/>
            <person name="Detter J.C."/>
        </authorList>
    </citation>
    <scope>NUCLEOTIDE SEQUENCE [LARGE SCALE GENOMIC DNA]</scope>
    <source>
        <strain evidence="5">DSM 8271 / FlGlyR</strain>
    </source>
</reference>
<dbReference type="EMBL" id="CP002547">
    <property type="protein sequence ID" value="ADY54990.1"/>
    <property type="molecule type" value="Genomic_DNA"/>
</dbReference>
<dbReference type="eggNOG" id="COG1316">
    <property type="taxonomic scope" value="Bacteria"/>
</dbReference>
<dbReference type="InterPro" id="IPR004474">
    <property type="entry name" value="LytR_CpsA_psr"/>
</dbReference>
<evidence type="ECO:0000313" key="4">
    <source>
        <dbReference type="EMBL" id="ADY54990.1"/>
    </source>
</evidence>
<sequence length="348" mass="38778">MRRKTIKILAVVLMILVAAGTLGYYFVFTKQDNNLDIADDGFLNNRVSFLLIGADKRPQDPGFNADSIIMASVDPQSKIISMLSIPRDTRVRLSEDNFVKMNSVPMLESTSVLMDKVTELTGVPLQGYIMTNFNGFKSIIDTLGGIDLYVEKDMYYETGDNEDGYINLKQGEQRLNGEQALQYARFRHDALADISRTARQQKVLRAVADQLLQVKTITRLPALIAQFKAAVETNLSLTDLLRMAKAAAAFDSSNIVAQTLPGAFLDYDGISYWEVNPEQTKITVQNLFLGITSDKVIDNEVIDLLDPGIKAHIKVPGNPQDPNSKKSPSYQDFLKNYPLPSATERKND</sequence>
<name>F0SZX9_SYNGF</name>
<feature type="region of interest" description="Disordered" evidence="2">
    <location>
        <begin position="313"/>
        <end position="348"/>
    </location>
</feature>
<dbReference type="PANTHER" id="PTHR33392">
    <property type="entry name" value="POLYISOPRENYL-TEICHOIC ACID--PEPTIDOGLYCAN TEICHOIC ACID TRANSFERASE TAGU"/>
    <property type="match status" value="1"/>
</dbReference>
<gene>
    <name evidence="4" type="ordered locus">Sgly_0628</name>
</gene>
<dbReference type="STRING" id="645991.Sgly_0628"/>
<dbReference type="Gene3D" id="3.40.630.190">
    <property type="entry name" value="LCP protein"/>
    <property type="match status" value="1"/>
</dbReference>
<dbReference type="KEGG" id="sgy:Sgly_0628"/>